<dbReference type="Gene3D" id="3.90.180.10">
    <property type="entry name" value="Medium-chain alcohol dehydrogenases, catalytic domain"/>
    <property type="match status" value="1"/>
</dbReference>
<gene>
    <name evidence="2" type="ORF">FHS89_001915</name>
</gene>
<dbReference type="PANTHER" id="PTHR11695:SF648">
    <property type="entry name" value="ZINC-BINDING OXIDOREDUCTASE"/>
    <property type="match status" value="1"/>
</dbReference>
<dbReference type="PANTHER" id="PTHR11695">
    <property type="entry name" value="ALCOHOL DEHYDROGENASE RELATED"/>
    <property type="match status" value="1"/>
</dbReference>
<dbReference type="SUPFAM" id="SSF50129">
    <property type="entry name" value="GroES-like"/>
    <property type="match status" value="1"/>
</dbReference>
<reference evidence="2 3" key="1">
    <citation type="submission" date="2020-08" db="EMBL/GenBank/DDBJ databases">
        <title>Genomic Encyclopedia of Type Strains, Phase IV (KMG-IV): sequencing the most valuable type-strain genomes for metagenomic binning, comparative biology and taxonomic classification.</title>
        <authorList>
            <person name="Goeker M."/>
        </authorList>
    </citation>
    <scope>NUCLEOTIDE SEQUENCE [LARGE SCALE GENOMIC DNA]</scope>
    <source>
        <strain evidence="2 3">DSM 103377</strain>
    </source>
</reference>
<feature type="domain" description="Enoyl reductase (ER)" evidence="1">
    <location>
        <begin position="14"/>
        <end position="325"/>
    </location>
</feature>
<dbReference type="InterPro" id="IPR020843">
    <property type="entry name" value="ER"/>
</dbReference>
<dbReference type="SUPFAM" id="SSF51735">
    <property type="entry name" value="NAD(P)-binding Rossmann-fold domains"/>
    <property type="match status" value="1"/>
</dbReference>
<accession>A0A840X1Y3</accession>
<dbReference type="SMART" id="SM00829">
    <property type="entry name" value="PKS_ER"/>
    <property type="match status" value="1"/>
</dbReference>
<sequence>MTETLTAWQIRAYGTADQLTQIERPLPELKANDVLIKVRASAVTRADSMMLAGTPRFARLFLGLRRPKQDLIGTCYAGEVMAFGSQVTHLRVGDPVFGEAGLRFGANATHLLVDSDGVMLPKPAGLPFEEAATLCDGALTSLNFLQNVAQLTKRQRCLIIGASGGLGTAAVQIAKAMGAEVTAVCGPRNLDLVMGLGADHVVDYTRHPVDQITGPFDVIFDTTGRYPFARMRTALTPKGRYVSPVLTLGLLRAMLVTRMIGRRRALFSATGMKPAAELRPMLAQVLTLIAEEKLTPIIDRTYPLADLPEAQRRVATGHKRGNIVLCT</sequence>
<evidence type="ECO:0000313" key="2">
    <source>
        <dbReference type="EMBL" id="MBB5515895.1"/>
    </source>
</evidence>
<evidence type="ECO:0000259" key="1">
    <source>
        <dbReference type="SMART" id="SM00829"/>
    </source>
</evidence>
<organism evidence="2 3">
    <name type="scientific">Rubricella aquisinus</name>
    <dbReference type="NCBI Taxonomy" id="2028108"/>
    <lineage>
        <taxon>Bacteria</taxon>
        <taxon>Pseudomonadati</taxon>
        <taxon>Pseudomonadota</taxon>
        <taxon>Alphaproteobacteria</taxon>
        <taxon>Rhodobacterales</taxon>
        <taxon>Paracoccaceae</taxon>
        <taxon>Rubricella</taxon>
    </lineage>
</organism>
<proteinExistence type="predicted"/>
<dbReference type="CDD" id="cd08267">
    <property type="entry name" value="MDR1"/>
    <property type="match status" value="1"/>
</dbReference>
<dbReference type="EMBL" id="JACIJS010000005">
    <property type="protein sequence ID" value="MBB5515895.1"/>
    <property type="molecule type" value="Genomic_DNA"/>
</dbReference>
<dbReference type="InterPro" id="IPR013154">
    <property type="entry name" value="ADH-like_N"/>
</dbReference>
<keyword evidence="3" id="KW-1185">Reference proteome</keyword>
<dbReference type="GO" id="GO:0016491">
    <property type="term" value="F:oxidoreductase activity"/>
    <property type="evidence" value="ECO:0007669"/>
    <property type="project" value="InterPro"/>
</dbReference>
<evidence type="ECO:0000313" key="3">
    <source>
        <dbReference type="Proteomes" id="UP000553766"/>
    </source>
</evidence>
<dbReference type="InterPro" id="IPR036291">
    <property type="entry name" value="NAD(P)-bd_dom_sf"/>
</dbReference>
<dbReference type="Gene3D" id="3.40.50.720">
    <property type="entry name" value="NAD(P)-binding Rossmann-like Domain"/>
    <property type="match status" value="1"/>
</dbReference>
<protein>
    <submittedName>
        <fullName evidence="2">NADPH:quinone reductase-like Zn-dependent oxidoreductase</fullName>
    </submittedName>
</protein>
<dbReference type="InterPro" id="IPR050700">
    <property type="entry name" value="YIM1/Zinc_Alcohol_DH_Fams"/>
</dbReference>
<dbReference type="AlphaFoldDB" id="A0A840X1Y3"/>
<dbReference type="Pfam" id="PF08240">
    <property type="entry name" value="ADH_N"/>
    <property type="match status" value="1"/>
</dbReference>
<dbReference type="InterPro" id="IPR011032">
    <property type="entry name" value="GroES-like_sf"/>
</dbReference>
<name>A0A840X1Y3_9RHOB</name>
<dbReference type="RefSeq" id="WP_184010994.1">
    <property type="nucleotide sequence ID" value="NZ_JACIJS010000005.1"/>
</dbReference>
<comment type="caution">
    <text evidence="2">The sequence shown here is derived from an EMBL/GenBank/DDBJ whole genome shotgun (WGS) entry which is preliminary data.</text>
</comment>
<dbReference type="Pfam" id="PF13602">
    <property type="entry name" value="ADH_zinc_N_2"/>
    <property type="match status" value="1"/>
</dbReference>
<dbReference type="Proteomes" id="UP000553766">
    <property type="component" value="Unassembled WGS sequence"/>
</dbReference>